<protein>
    <submittedName>
        <fullName evidence="3">Histone H3-like protein</fullName>
    </submittedName>
</protein>
<accession>A0A1Y3AWR2</accession>
<reference evidence="3 4" key="1">
    <citation type="submission" date="2017-03" db="EMBL/GenBank/DDBJ databases">
        <title>Genome Survey of Euroglyphus maynei.</title>
        <authorList>
            <person name="Arlian L.G."/>
            <person name="Morgan M.S."/>
            <person name="Rider S.D."/>
        </authorList>
    </citation>
    <scope>NUCLEOTIDE SEQUENCE [LARGE SCALE GENOMIC DNA]</scope>
    <source>
        <strain evidence="3">Arlian Lab</strain>
        <tissue evidence="3">Whole body</tissue>
    </source>
</reference>
<feature type="domain" description="Core Histone H2A/H2B/H3" evidence="2">
    <location>
        <begin position="36"/>
        <end position="123"/>
    </location>
</feature>
<dbReference type="InterPro" id="IPR009072">
    <property type="entry name" value="Histone-fold"/>
</dbReference>
<evidence type="ECO:0000256" key="1">
    <source>
        <dbReference type="ARBA" id="ARBA00010343"/>
    </source>
</evidence>
<dbReference type="PRINTS" id="PR00622">
    <property type="entry name" value="HISTONEH3"/>
</dbReference>
<dbReference type="Proteomes" id="UP000194236">
    <property type="component" value="Unassembled WGS sequence"/>
</dbReference>
<dbReference type="GO" id="GO:0030527">
    <property type="term" value="F:structural constituent of chromatin"/>
    <property type="evidence" value="ECO:0007669"/>
    <property type="project" value="InterPro"/>
</dbReference>
<proteinExistence type="inferred from homology"/>
<keyword evidence="4" id="KW-1185">Reference proteome</keyword>
<sequence>MTRTCNKAWRKCFTPRKSMTPKKRNSDSIRKRRNKNRAIQEIKFYQKTTGLLIQKLPFMRLVKNVLDELRPGIGYHWKATALMALQEMAENYLISLFEDSNIVASNSKRVTIKVQDMEVVRRIRGLSDISNR</sequence>
<dbReference type="Pfam" id="PF00125">
    <property type="entry name" value="Histone"/>
    <property type="match status" value="1"/>
</dbReference>
<dbReference type="SUPFAM" id="SSF47113">
    <property type="entry name" value="Histone-fold"/>
    <property type="match status" value="1"/>
</dbReference>
<dbReference type="SMART" id="SM00428">
    <property type="entry name" value="H3"/>
    <property type="match status" value="1"/>
</dbReference>
<dbReference type="AlphaFoldDB" id="A0A1Y3AWR2"/>
<dbReference type="InterPro" id="IPR007125">
    <property type="entry name" value="H2A/H2B/H3"/>
</dbReference>
<dbReference type="OrthoDB" id="420022at2759"/>
<dbReference type="PANTHER" id="PTHR11426">
    <property type="entry name" value="HISTONE H3"/>
    <property type="match status" value="1"/>
</dbReference>
<evidence type="ECO:0000313" key="4">
    <source>
        <dbReference type="Proteomes" id="UP000194236"/>
    </source>
</evidence>
<evidence type="ECO:0000313" key="3">
    <source>
        <dbReference type="EMBL" id="OTF72073.1"/>
    </source>
</evidence>
<dbReference type="GO" id="GO:0000786">
    <property type="term" value="C:nucleosome"/>
    <property type="evidence" value="ECO:0007669"/>
    <property type="project" value="InterPro"/>
</dbReference>
<name>A0A1Y3AWR2_EURMA</name>
<dbReference type="InterPro" id="IPR000164">
    <property type="entry name" value="Histone_H3/CENP-A"/>
</dbReference>
<dbReference type="GO" id="GO:0046982">
    <property type="term" value="F:protein heterodimerization activity"/>
    <property type="evidence" value="ECO:0007669"/>
    <property type="project" value="InterPro"/>
</dbReference>
<organism evidence="3 4">
    <name type="scientific">Euroglyphus maynei</name>
    <name type="common">Mayne's house dust mite</name>
    <dbReference type="NCBI Taxonomy" id="6958"/>
    <lineage>
        <taxon>Eukaryota</taxon>
        <taxon>Metazoa</taxon>
        <taxon>Ecdysozoa</taxon>
        <taxon>Arthropoda</taxon>
        <taxon>Chelicerata</taxon>
        <taxon>Arachnida</taxon>
        <taxon>Acari</taxon>
        <taxon>Acariformes</taxon>
        <taxon>Sarcoptiformes</taxon>
        <taxon>Astigmata</taxon>
        <taxon>Psoroptidia</taxon>
        <taxon>Analgoidea</taxon>
        <taxon>Pyroglyphidae</taxon>
        <taxon>Pyroglyphinae</taxon>
        <taxon>Euroglyphus</taxon>
    </lineage>
</organism>
<dbReference type="EMBL" id="MUJZ01058077">
    <property type="protein sequence ID" value="OTF72073.1"/>
    <property type="molecule type" value="Genomic_DNA"/>
</dbReference>
<dbReference type="GO" id="GO:0003677">
    <property type="term" value="F:DNA binding"/>
    <property type="evidence" value="ECO:0007669"/>
    <property type="project" value="InterPro"/>
</dbReference>
<evidence type="ECO:0000259" key="2">
    <source>
        <dbReference type="Pfam" id="PF00125"/>
    </source>
</evidence>
<dbReference type="CDD" id="cd22911">
    <property type="entry name" value="HFD_H3"/>
    <property type="match status" value="1"/>
</dbReference>
<gene>
    <name evidence="3" type="ORF">BLA29_003689</name>
</gene>
<dbReference type="Gene3D" id="1.10.20.10">
    <property type="entry name" value="Histone, subunit A"/>
    <property type="match status" value="1"/>
</dbReference>
<comment type="similarity">
    <text evidence="1">Belongs to the histone H3 family.</text>
</comment>
<comment type="caution">
    <text evidence="3">The sequence shown here is derived from an EMBL/GenBank/DDBJ whole genome shotgun (WGS) entry which is preliminary data.</text>
</comment>